<name>A0A1G8EDD8_9MICC</name>
<keyword evidence="3" id="KW-0813">Transport</keyword>
<feature type="region of interest" description="Disordered" evidence="10">
    <location>
        <begin position="98"/>
        <end position="162"/>
    </location>
</feature>
<sequence length="162" mass="17713">MLANVVAQTTQTTGGGFDVFSLLLPLALAFLIFTMFRKQRKMKQQVAEQRTQMVPGTEVMTNFGLFGTIVSLDEDNNKALLEISPGVTATVHTQALSKVVSPEPVAEEQPIAGDSGHTVPDDASSLTDPQASADRPLREETPEESVDRLNRENSRDRNDKDQ</sequence>
<comment type="subcellular location">
    <subcellularLocation>
        <location evidence="1">Cell membrane</location>
        <topology evidence="1">Single-pass membrane protein</topology>
    </subcellularLocation>
</comment>
<keyword evidence="9 11" id="KW-0472">Membrane</keyword>
<dbReference type="GO" id="GO:0015031">
    <property type="term" value="P:protein transport"/>
    <property type="evidence" value="ECO:0007669"/>
    <property type="project" value="UniProtKB-KW"/>
</dbReference>
<proteinExistence type="inferred from homology"/>
<dbReference type="AlphaFoldDB" id="A0A1G8EDD8"/>
<dbReference type="EMBL" id="FNDT01000002">
    <property type="protein sequence ID" value="SDH67790.1"/>
    <property type="molecule type" value="Genomic_DNA"/>
</dbReference>
<organism evidence="12 13">
    <name type="scientific">Arthrobacter subterraneus</name>
    <dbReference type="NCBI Taxonomy" id="335973"/>
    <lineage>
        <taxon>Bacteria</taxon>
        <taxon>Bacillati</taxon>
        <taxon>Actinomycetota</taxon>
        <taxon>Actinomycetes</taxon>
        <taxon>Micrococcales</taxon>
        <taxon>Micrococcaceae</taxon>
        <taxon>Arthrobacter</taxon>
    </lineage>
</organism>
<accession>A0A1G8EDD8</accession>
<evidence type="ECO:0000256" key="10">
    <source>
        <dbReference type="SAM" id="MobiDB-lite"/>
    </source>
</evidence>
<evidence type="ECO:0000256" key="4">
    <source>
        <dbReference type="ARBA" id="ARBA00022475"/>
    </source>
</evidence>
<evidence type="ECO:0000256" key="5">
    <source>
        <dbReference type="ARBA" id="ARBA00022692"/>
    </source>
</evidence>
<feature type="transmembrane region" description="Helical" evidence="11">
    <location>
        <begin position="19"/>
        <end position="36"/>
    </location>
</feature>
<evidence type="ECO:0000313" key="13">
    <source>
        <dbReference type="Proteomes" id="UP000199258"/>
    </source>
</evidence>
<protein>
    <submittedName>
        <fullName evidence="12">Protein translocase subunit yajC</fullName>
    </submittedName>
</protein>
<reference evidence="12 13" key="1">
    <citation type="submission" date="2016-10" db="EMBL/GenBank/DDBJ databases">
        <authorList>
            <person name="de Groot N.N."/>
        </authorList>
    </citation>
    <scope>NUCLEOTIDE SEQUENCE [LARGE SCALE GENOMIC DNA]</scope>
    <source>
        <strain evidence="12 13">NP_1H</strain>
    </source>
</reference>
<evidence type="ECO:0000256" key="8">
    <source>
        <dbReference type="ARBA" id="ARBA00023010"/>
    </source>
</evidence>
<evidence type="ECO:0000256" key="7">
    <source>
        <dbReference type="ARBA" id="ARBA00022989"/>
    </source>
</evidence>
<keyword evidence="4" id="KW-1003">Cell membrane</keyword>
<keyword evidence="8" id="KW-0811">Translocation</keyword>
<evidence type="ECO:0000256" key="1">
    <source>
        <dbReference type="ARBA" id="ARBA00004162"/>
    </source>
</evidence>
<evidence type="ECO:0000256" key="2">
    <source>
        <dbReference type="ARBA" id="ARBA00006742"/>
    </source>
</evidence>
<feature type="compositionally biased region" description="Basic and acidic residues" evidence="10">
    <location>
        <begin position="135"/>
        <end position="162"/>
    </location>
</feature>
<dbReference type="STRING" id="335973.SAMN04488693_10266"/>
<dbReference type="Proteomes" id="UP000199258">
    <property type="component" value="Unassembled WGS sequence"/>
</dbReference>
<evidence type="ECO:0000313" key="12">
    <source>
        <dbReference type="EMBL" id="SDH67790.1"/>
    </source>
</evidence>
<evidence type="ECO:0000256" key="9">
    <source>
        <dbReference type="ARBA" id="ARBA00023136"/>
    </source>
</evidence>
<evidence type="ECO:0000256" key="11">
    <source>
        <dbReference type="SAM" id="Phobius"/>
    </source>
</evidence>
<evidence type="ECO:0000256" key="6">
    <source>
        <dbReference type="ARBA" id="ARBA00022927"/>
    </source>
</evidence>
<dbReference type="SMART" id="SM01323">
    <property type="entry name" value="YajC"/>
    <property type="match status" value="1"/>
</dbReference>
<keyword evidence="5 11" id="KW-0812">Transmembrane</keyword>
<dbReference type="Pfam" id="PF02699">
    <property type="entry name" value="YajC"/>
    <property type="match status" value="1"/>
</dbReference>
<comment type="similarity">
    <text evidence="2">Belongs to the YajC family.</text>
</comment>
<dbReference type="RefSeq" id="WP_026543692.1">
    <property type="nucleotide sequence ID" value="NZ_FNDT01000002.1"/>
</dbReference>
<gene>
    <name evidence="12" type="ORF">SAMN04488693_10266</name>
</gene>
<keyword evidence="7 11" id="KW-1133">Transmembrane helix</keyword>
<keyword evidence="6" id="KW-0653">Protein transport</keyword>
<dbReference type="GO" id="GO:0005886">
    <property type="term" value="C:plasma membrane"/>
    <property type="evidence" value="ECO:0007669"/>
    <property type="project" value="UniProtKB-SubCell"/>
</dbReference>
<keyword evidence="13" id="KW-1185">Reference proteome</keyword>
<dbReference type="PANTHER" id="PTHR33909">
    <property type="entry name" value="SEC TRANSLOCON ACCESSORY COMPLEX SUBUNIT YAJC"/>
    <property type="match status" value="1"/>
</dbReference>
<dbReference type="PANTHER" id="PTHR33909:SF1">
    <property type="entry name" value="SEC TRANSLOCON ACCESSORY COMPLEX SUBUNIT YAJC"/>
    <property type="match status" value="1"/>
</dbReference>
<evidence type="ECO:0000256" key="3">
    <source>
        <dbReference type="ARBA" id="ARBA00022448"/>
    </source>
</evidence>
<dbReference type="InterPro" id="IPR003849">
    <property type="entry name" value="Preprotein_translocase_YajC"/>
</dbReference>
<dbReference type="OrthoDB" id="3267178at2"/>